<proteinExistence type="predicted"/>
<feature type="chain" id="PRO_5004024621" evidence="1">
    <location>
        <begin position="20"/>
        <end position="53"/>
    </location>
</feature>
<evidence type="ECO:0000313" key="3">
    <source>
        <dbReference type="Proteomes" id="UP000016930"/>
    </source>
</evidence>
<dbReference type="EMBL" id="KB445801">
    <property type="protein sequence ID" value="EMD34966.1"/>
    <property type="molecule type" value="Genomic_DNA"/>
</dbReference>
<name>M2R8F6_CERS8</name>
<evidence type="ECO:0000256" key="1">
    <source>
        <dbReference type="SAM" id="SignalP"/>
    </source>
</evidence>
<sequence length="53" mass="5679">MRGLTKFLSILALFALVASTPVPHGVVEEVDCDAEDMAKRSSELKGPTLALCF</sequence>
<keyword evidence="1" id="KW-0732">Signal</keyword>
<evidence type="ECO:0000313" key="2">
    <source>
        <dbReference type="EMBL" id="EMD34966.1"/>
    </source>
</evidence>
<dbReference type="HOGENOM" id="CLU_3068487_0_0_1"/>
<dbReference type="AlphaFoldDB" id="M2R8F6"/>
<dbReference type="OrthoDB" id="10443115at2759"/>
<reference evidence="2 3" key="1">
    <citation type="journal article" date="2012" name="Proc. Natl. Acad. Sci. U.S.A.">
        <title>Comparative genomics of Ceriporiopsis subvermispora and Phanerochaete chrysosporium provide insight into selective ligninolysis.</title>
        <authorList>
            <person name="Fernandez-Fueyo E."/>
            <person name="Ruiz-Duenas F.J."/>
            <person name="Ferreira P."/>
            <person name="Floudas D."/>
            <person name="Hibbett D.S."/>
            <person name="Canessa P."/>
            <person name="Larrondo L.F."/>
            <person name="James T.Y."/>
            <person name="Seelenfreund D."/>
            <person name="Lobos S."/>
            <person name="Polanco R."/>
            <person name="Tello M."/>
            <person name="Honda Y."/>
            <person name="Watanabe T."/>
            <person name="Watanabe T."/>
            <person name="Ryu J.S."/>
            <person name="Kubicek C.P."/>
            <person name="Schmoll M."/>
            <person name="Gaskell J."/>
            <person name="Hammel K.E."/>
            <person name="St John F.J."/>
            <person name="Vanden Wymelenberg A."/>
            <person name="Sabat G."/>
            <person name="Splinter BonDurant S."/>
            <person name="Syed K."/>
            <person name="Yadav J.S."/>
            <person name="Doddapaneni H."/>
            <person name="Subramanian V."/>
            <person name="Lavin J.L."/>
            <person name="Oguiza J.A."/>
            <person name="Perez G."/>
            <person name="Pisabarro A.G."/>
            <person name="Ramirez L."/>
            <person name="Santoyo F."/>
            <person name="Master E."/>
            <person name="Coutinho P.M."/>
            <person name="Henrissat B."/>
            <person name="Lombard V."/>
            <person name="Magnuson J.K."/>
            <person name="Kuees U."/>
            <person name="Hori C."/>
            <person name="Igarashi K."/>
            <person name="Samejima M."/>
            <person name="Held B.W."/>
            <person name="Barry K.W."/>
            <person name="LaButti K.M."/>
            <person name="Lapidus A."/>
            <person name="Lindquist E.A."/>
            <person name="Lucas S.M."/>
            <person name="Riley R."/>
            <person name="Salamov A.A."/>
            <person name="Hoffmeister D."/>
            <person name="Schwenk D."/>
            <person name="Hadar Y."/>
            <person name="Yarden O."/>
            <person name="de Vries R.P."/>
            <person name="Wiebenga A."/>
            <person name="Stenlid J."/>
            <person name="Eastwood D."/>
            <person name="Grigoriev I.V."/>
            <person name="Berka R.M."/>
            <person name="Blanchette R.A."/>
            <person name="Kersten P."/>
            <person name="Martinez A.T."/>
            <person name="Vicuna R."/>
            <person name="Cullen D."/>
        </authorList>
    </citation>
    <scope>NUCLEOTIDE SEQUENCE [LARGE SCALE GENOMIC DNA]</scope>
    <source>
        <strain evidence="2 3">B</strain>
    </source>
</reference>
<keyword evidence="3" id="KW-1185">Reference proteome</keyword>
<feature type="signal peptide" evidence="1">
    <location>
        <begin position="1"/>
        <end position="19"/>
    </location>
</feature>
<protein>
    <submittedName>
        <fullName evidence="2">Uncharacterized protein</fullName>
    </submittedName>
</protein>
<dbReference type="Proteomes" id="UP000016930">
    <property type="component" value="Unassembled WGS sequence"/>
</dbReference>
<accession>M2R8F6</accession>
<organism evidence="2 3">
    <name type="scientific">Ceriporiopsis subvermispora (strain B)</name>
    <name type="common">White-rot fungus</name>
    <name type="synonym">Gelatoporia subvermispora</name>
    <dbReference type="NCBI Taxonomy" id="914234"/>
    <lineage>
        <taxon>Eukaryota</taxon>
        <taxon>Fungi</taxon>
        <taxon>Dikarya</taxon>
        <taxon>Basidiomycota</taxon>
        <taxon>Agaricomycotina</taxon>
        <taxon>Agaricomycetes</taxon>
        <taxon>Polyporales</taxon>
        <taxon>Gelatoporiaceae</taxon>
        <taxon>Gelatoporia</taxon>
    </lineage>
</organism>
<gene>
    <name evidence="2" type="ORF">CERSUDRAFT_96882</name>
</gene>